<evidence type="ECO:0000313" key="4">
    <source>
        <dbReference type="Proteomes" id="UP000185124"/>
    </source>
</evidence>
<reference evidence="4" key="1">
    <citation type="submission" date="2016-12" db="EMBL/GenBank/DDBJ databases">
        <authorList>
            <person name="Varghese N."/>
            <person name="Submissions S."/>
        </authorList>
    </citation>
    <scope>NUCLEOTIDE SEQUENCE [LARGE SCALE GENOMIC DNA]</scope>
    <source>
        <strain evidence="4">DSM 45599</strain>
    </source>
</reference>
<gene>
    <name evidence="3" type="ORF">SAMN04489832_0491</name>
</gene>
<sequence length="77" mass="8253">MADHAVSGMTDAFDPVNKLQRPPSGAAPERRLPQGDRQALIKGTPGAGHNGVQRWGYRLAPLIFIAMGSLILIRGYA</sequence>
<evidence type="ECO:0000256" key="2">
    <source>
        <dbReference type="SAM" id="Phobius"/>
    </source>
</evidence>
<protein>
    <submittedName>
        <fullName evidence="3">Uncharacterized protein</fullName>
    </submittedName>
</protein>
<keyword evidence="4" id="KW-1185">Reference proteome</keyword>
<dbReference type="RefSeq" id="WP_143728168.1">
    <property type="nucleotide sequence ID" value="NZ_FSQT01000001.1"/>
</dbReference>
<dbReference type="EMBL" id="FSQT01000001">
    <property type="protein sequence ID" value="SIM53873.1"/>
    <property type="molecule type" value="Genomic_DNA"/>
</dbReference>
<keyword evidence="2" id="KW-0472">Membrane</keyword>
<evidence type="ECO:0000313" key="3">
    <source>
        <dbReference type="EMBL" id="SIM53873.1"/>
    </source>
</evidence>
<dbReference type="Proteomes" id="UP000185124">
    <property type="component" value="Unassembled WGS sequence"/>
</dbReference>
<evidence type="ECO:0000256" key="1">
    <source>
        <dbReference type="SAM" id="MobiDB-lite"/>
    </source>
</evidence>
<feature type="transmembrane region" description="Helical" evidence="2">
    <location>
        <begin position="55"/>
        <end position="73"/>
    </location>
</feature>
<keyword evidence="2" id="KW-0812">Transmembrane</keyword>
<keyword evidence="2" id="KW-1133">Transmembrane helix</keyword>
<dbReference type="AlphaFoldDB" id="A0A1N5TZ84"/>
<proteinExistence type="predicted"/>
<name>A0A1N5TZ84_9ACTN</name>
<feature type="region of interest" description="Disordered" evidence="1">
    <location>
        <begin position="1"/>
        <end position="45"/>
    </location>
</feature>
<accession>A0A1N5TZ84</accession>
<organism evidence="3 4">
    <name type="scientific">Micromonospora cremea</name>
    <dbReference type="NCBI Taxonomy" id="709881"/>
    <lineage>
        <taxon>Bacteria</taxon>
        <taxon>Bacillati</taxon>
        <taxon>Actinomycetota</taxon>
        <taxon>Actinomycetes</taxon>
        <taxon>Micromonosporales</taxon>
        <taxon>Micromonosporaceae</taxon>
        <taxon>Micromonospora</taxon>
    </lineage>
</organism>